<dbReference type="PROSITE" id="PS50005">
    <property type="entry name" value="TPR"/>
    <property type="match status" value="1"/>
</dbReference>
<keyword evidence="1" id="KW-0802">TPR repeat</keyword>
<dbReference type="RefSeq" id="WP_109763303.1">
    <property type="nucleotide sequence ID" value="NZ_QGGU01000005.1"/>
</dbReference>
<evidence type="ECO:0000313" key="3">
    <source>
        <dbReference type="EMBL" id="PWK51925.1"/>
    </source>
</evidence>
<comment type="caution">
    <text evidence="3">The sequence shown here is derived from an EMBL/GenBank/DDBJ whole genome shotgun (WGS) entry which is preliminary data.</text>
</comment>
<sequence length="348" mass="39188">MPVKAANGNKRPNSLFILVFLTLLAGCSGLKTSHTEAEVTSAKTTVSKRSIGDTIALLEQGDDKTAKQSLLYLLSTDPDDKTAKRLLSQIIEDPVKRYGSDYFNYTVKSGESFALLAKRYLGHSLEFYGLSRYNNINNPSSIYAGQIVRIPKSKQYPAPNSITQKIQTLKKLLDSHQHTAALTLAFQGTPILQNTAKNRQLINRTLQQYMESLTTPEQLVNAESTLSSYIHPSNPYNTAIKRTIKAISYRLLLSQSHASTLQKDYDSAYQLIIKAKGLKQKQTALAKTIINSITEAFHRTAVLYFRDQDLERAIHLWDKILKIDPEHESAKIYRSRATELNLRLKNLQ</sequence>
<dbReference type="PROSITE" id="PS51782">
    <property type="entry name" value="LYSM"/>
    <property type="match status" value="1"/>
</dbReference>
<dbReference type="AlphaFoldDB" id="A0A316FV40"/>
<dbReference type="InterPro" id="IPR036779">
    <property type="entry name" value="LysM_dom_sf"/>
</dbReference>
<accession>A0A316FV40</accession>
<name>A0A316FV40_9GAMM</name>
<dbReference type="CDD" id="cd00118">
    <property type="entry name" value="LysM"/>
    <property type="match status" value="1"/>
</dbReference>
<dbReference type="Gene3D" id="3.10.350.10">
    <property type="entry name" value="LysM domain"/>
    <property type="match status" value="1"/>
</dbReference>
<protein>
    <submittedName>
        <fullName evidence="3">LysM domain-containing protein</fullName>
    </submittedName>
</protein>
<dbReference type="OrthoDB" id="5947215at2"/>
<dbReference type="InterPro" id="IPR019734">
    <property type="entry name" value="TPR_rpt"/>
</dbReference>
<dbReference type="EMBL" id="QGGU01000005">
    <property type="protein sequence ID" value="PWK51925.1"/>
    <property type="molecule type" value="Genomic_DNA"/>
</dbReference>
<dbReference type="InterPro" id="IPR011990">
    <property type="entry name" value="TPR-like_helical_dom_sf"/>
</dbReference>
<dbReference type="Gene3D" id="1.25.40.10">
    <property type="entry name" value="Tetratricopeptide repeat domain"/>
    <property type="match status" value="1"/>
</dbReference>
<feature type="repeat" description="TPR" evidence="1">
    <location>
        <begin position="294"/>
        <end position="327"/>
    </location>
</feature>
<dbReference type="SUPFAM" id="SSF48452">
    <property type="entry name" value="TPR-like"/>
    <property type="match status" value="1"/>
</dbReference>
<organism evidence="3 4">
    <name type="scientific">Pleionea mediterranea</name>
    <dbReference type="NCBI Taxonomy" id="523701"/>
    <lineage>
        <taxon>Bacteria</taxon>
        <taxon>Pseudomonadati</taxon>
        <taxon>Pseudomonadota</taxon>
        <taxon>Gammaproteobacteria</taxon>
        <taxon>Oceanospirillales</taxon>
        <taxon>Pleioneaceae</taxon>
        <taxon>Pleionea</taxon>
    </lineage>
</organism>
<keyword evidence="4" id="KW-1185">Reference proteome</keyword>
<gene>
    <name evidence="3" type="ORF">C8D97_105241</name>
</gene>
<evidence type="ECO:0000313" key="4">
    <source>
        <dbReference type="Proteomes" id="UP000245790"/>
    </source>
</evidence>
<dbReference type="InterPro" id="IPR018392">
    <property type="entry name" value="LysM"/>
</dbReference>
<proteinExistence type="predicted"/>
<feature type="domain" description="LysM" evidence="2">
    <location>
        <begin position="103"/>
        <end position="150"/>
    </location>
</feature>
<dbReference type="SUPFAM" id="SSF54106">
    <property type="entry name" value="LysM domain"/>
    <property type="match status" value="1"/>
</dbReference>
<evidence type="ECO:0000256" key="1">
    <source>
        <dbReference type="PROSITE-ProRule" id="PRU00339"/>
    </source>
</evidence>
<dbReference type="Proteomes" id="UP000245790">
    <property type="component" value="Unassembled WGS sequence"/>
</dbReference>
<dbReference type="Pfam" id="PF01476">
    <property type="entry name" value="LysM"/>
    <property type="match status" value="1"/>
</dbReference>
<reference evidence="3 4" key="1">
    <citation type="submission" date="2018-05" db="EMBL/GenBank/DDBJ databases">
        <title>Genomic Encyclopedia of Type Strains, Phase IV (KMG-IV): sequencing the most valuable type-strain genomes for metagenomic binning, comparative biology and taxonomic classification.</title>
        <authorList>
            <person name="Goeker M."/>
        </authorList>
    </citation>
    <scope>NUCLEOTIDE SEQUENCE [LARGE SCALE GENOMIC DNA]</scope>
    <source>
        <strain evidence="3 4">DSM 25350</strain>
    </source>
</reference>
<evidence type="ECO:0000259" key="2">
    <source>
        <dbReference type="PROSITE" id="PS51782"/>
    </source>
</evidence>
<dbReference type="PROSITE" id="PS51257">
    <property type="entry name" value="PROKAR_LIPOPROTEIN"/>
    <property type="match status" value="1"/>
</dbReference>